<dbReference type="GO" id="GO:0006189">
    <property type="term" value="P:'de novo' IMP biosynthetic process"/>
    <property type="evidence" value="ECO:0007669"/>
    <property type="project" value="UniProtKB-UniRule"/>
</dbReference>
<gene>
    <name evidence="11" type="primary">purL</name>
    <name evidence="15" type="ORF">SAMN05421503_2773</name>
</gene>
<evidence type="ECO:0000256" key="5">
    <source>
        <dbReference type="ARBA" id="ARBA00022755"/>
    </source>
</evidence>
<dbReference type="Gene3D" id="3.90.650.10">
    <property type="entry name" value="PurM-like C-terminal domain"/>
    <property type="match status" value="2"/>
</dbReference>
<evidence type="ECO:0000256" key="6">
    <source>
        <dbReference type="ARBA" id="ARBA00022840"/>
    </source>
</evidence>
<dbReference type="GO" id="GO:0005737">
    <property type="term" value="C:cytoplasm"/>
    <property type="evidence" value="ECO:0007669"/>
    <property type="project" value="UniProtKB-SubCell"/>
</dbReference>
<feature type="binding site" evidence="11">
    <location>
        <position position="121"/>
    </location>
    <ligand>
        <name>substrate</name>
    </ligand>
</feature>
<feature type="domain" description="Phosphoribosylformylglycinamidine synthase linker" evidence="14">
    <location>
        <begin position="12"/>
        <end position="58"/>
    </location>
</feature>
<feature type="binding site" evidence="11">
    <location>
        <position position="536"/>
    </location>
    <ligand>
        <name>ATP</name>
        <dbReference type="ChEBI" id="CHEBI:30616"/>
    </ligand>
</feature>
<feature type="active site" evidence="11">
    <location>
        <position position="54"/>
    </location>
</feature>
<comment type="function">
    <text evidence="9 11">Part of the phosphoribosylformylglycinamidine synthase complex involved in the purines biosynthetic pathway. Catalyzes the ATP-dependent conversion of formylglycinamide ribonucleotide (FGAR) and glutamine to yield formylglycinamidine ribonucleotide (FGAM) and glutamate. The FGAM synthase complex is composed of three subunits. PurQ produces an ammonia molecule by converting glutamine to glutamate. PurL transfers the ammonia molecule to FGAR to form FGAM in an ATP-dependent manner. PurS interacts with PurQ and PurL and is thought to assist in the transfer of the ammonia molecule from PurQ to PurL.</text>
</comment>
<feature type="binding site" evidence="11">
    <location>
        <position position="245"/>
    </location>
    <ligand>
        <name>substrate</name>
    </ligand>
</feature>
<feature type="binding site" evidence="11">
    <location>
        <position position="539"/>
    </location>
    <ligand>
        <name>substrate</name>
    </ligand>
</feature>
<organism evidence="15 16">
    <name type="scientific">Terribacillus aidingensis</name>
    <dbReference type="NCBI Taxonomy" id="586416"/>
    <lineage>
        <taxon>Bacteria</taxon>
        <taxon>Bacillati</taxon>
        <taxon>Bacillota</taxon>
        <taxon>Bacilli</taxon>
        <taxon>Bacillales</taxon>
        <taxon>Bacillaceae</taxon>
        <taxon>Terribacillus</taxon>
    </lineage>
</organism>
<keyword evidence="16" id="KW-1185">Reference proteome</keyword>
<dbReference type="Pfam" id="PF00586">
    <property type="entry name" value="AIRS"/>
    <property type="match status" value="2"/>
</dbReference>
<feature type="binding site" evidence="11">
    <location>
        <position position="96"/>
    </location>
    <ligand>
        <name>ATP</name>
        <dbReference type="ChEBI" id="CHEBI:30616"/>
    </ligand>
</feature>
<evidence type="ECO:0000313" key="16">
    <source>
        <dbReference type="Proteomes" id="UP000219356"/>
    </source>
</evidence>
<dbReference type="FunFam" id="3.30.1330.10:FF:000004">
    <property type="entry name" value="Phosphoribosylformylglycinamidine synthase subunit PurL"/>
    <property type="match status" value="1"/>
</dbReference>
<keyword evidence="2 11" id="KW-0436">Ligase</keyword>
<comment type="subunit">
    <text evidence="10 11">Monomer. Part of the FGAM synthase complex composed of 1 PurL, 1 PurQ and 2 PurS subunits.</text>
</comment>
<evidence type="ECO:0000256" key="4">
    <source>
        <dbReference type="ARBA" id="ARBA00022741"/>
    </source>
</evidence>
<dbReference type="SUPFAM" id="SSF56042">
    <property type="entry name" value="PurM C-terminal domain-like"/>
    <property type="match status" value="2"/>
</dbReference>
<dbReference type="PANTHER" id="PTHR43555">
    <property type="entry name" value="PHOSPHORIBOSYLFORMYLGLYCINAMIDINE SYNTHASE SUBUNIT PURL"/>
    <property type="match status" value="1"/>
</dbReference>
<protein>
    <recommendedName>
        <fullName evidence="11">Phosphoribosylformylglycinamidine synthase subunit PurL</fullName>
        <shortName evidence="11">FGAM synthase</shortName>
        <ecNumber evidence="11">6.3.5.3</ecNumber>
    </recommendedName>
    <alternativeName>
        <fullName evidence="11">Formylglycinamide ribonucleotide amidotransferase subunit II</fullName>
        <shortName evidence="11">FGAR amidotransferase II</shortName>
        <shortName evidence="11">FGAR-AT II</shortName>
    </alternativeName>
    <alternativeName>
        <fullName evidence="11">Glutamine amidotransferase PurL</fullName>
    </alternativeName>
    <alternativeName>
        <fullName evidence="11">Phosphoribosylformylglycinamidine synthase subunit II</fullName>
    </alternativeName>
</protein>
<keyword evidence="4 11" id="KW-0547">Nucleotide-binding</keyword>
<feature type="active site" description="Proton acceptor" evidence="11">
    <location>
        <position position="100"/>
    </location>
</feature>
<dbReference type="PANTHER" id="PTHR43555:SF1">
    <property type="entry name" value="PHOSPHORIBOSYLFORMYLGLYCINAMIDINE SYNTHASE SUBUNIT PURL"/>
    <property type="match status" value="1"/>
</dbReference>
<keyword evidence="6 11" id="KW-0067">ATP-binding</keyword>
<dbReference type="InterPro" id="IPR016188">
    <property type="entry name" value="PurM-like_N"/>
</dbReference>
<dbReference type="STRING" id="586416.GZ22_03055"/>
<dbReference type="CDD" id="cd02203">
    <property type="entry name" value="PurL_repeat1"/>
    <property type="match status" value="1"/>
</dbReference>
<feature type="binding site" evidence="11">
    <location>
        <begin position="317"/>
        <end position="319"/>
    </location>
    <ligand>
        <name>substrate</name>
    </ligand>
</feature>
<dbReference type="EMBL" id="OBEK01000004">
    <property type="protein sequence ID" value="SNZ15850.1"/>
    <property type="molecule type" value="Genomic_DNA"/>
</dbReference>
<name>A0A285P2A6_9BACI</name>
<evidence type="ECO:0000259" key="14">
    <source>
        <dbReference type="Pfam" id="PF18072"/>
    </source>
</evidence>
<dbReference type="SUPFAM" id="SSF55326">
    <property type="entry name" value="PurM N-terminal domain-like"/>
    <property type="match status" value="2"/>
</dbReference>
<dbReference type="HAMAP" id="MF_00420">
    <property type="entry name" value="PurL_2"/>
    <property type="match status" value="1"/>
</dbReference>
<proteinExistence type="inferred from homology"/>
<evidence type="ECO:0000256" key="11">
    <source>
        <dbReference type="HAMAP-Rule" id="MF_00420"/>
    </source>
</evidence>
<dbReference type="OrthoDB" id="9804441at2"/>
<dbReference type="NCBIfam" id="TIGR01736">
    <property type="entry name" value="FGAM_synth_II"/>
    <property type="match status" value="1"/>
</dbReference>
<dbReference type="Pfam" id="PF02769">
    <property type="entry name" value="AIRS_C"/>
    <property type="match status" value="2"/>
</dbReference>
<dbReference type="InterPro" id="IPR036676">
    <property type="entry name" value="PurM-like_C_sf"/>
</dbReference>
<feature type="binding site" evidence="11">
    <location>
        <begin position="99"/>
        <end position="102"/>
    </location>
    <ligand>
        <name>substrate</name>
    </ligand>
</feature>
<dbReference type="InterPro" id="IPR010918">
    <property type="entry name" value="PurM-like_C_dom"/>
</dbReference>
<feature type="binding site" evidence="11">
    <location>
        <position position="273"/>
    </location>
    <ligand>
        <name>Mg(2+)</name>
        <dbReference type="ChEBI" id="CHEBI:18420"/>
        <label>2</label>
    </ligand>
</feature>
<keyword evidence="7 11" id="KW-0460">Magnesium</keyword>
<evidence type="ECO:0000313" key="15">
    <source>
        <dbReference type="EMBL" id="SNZ15850.1"/>
    </source>
</evidence>
<dbReference type="PIRSF" id="PIRSF001587">
    <property type="entry name" value="FGAM_synthase_II"/>
    <property type="match status" value="1"/>
</dbReference>
<feature type="binding site" evidence="11">
    <location>
        <position position="98"/>
    </location>
    <ligand>
        <name>Mg(2+)</name>
        <dbReference type="ChEBI" id="CHEBI:18420"/>
        <label>1</label>
    </ligand>
</feature>
<feature type="binding site" evidence="11">
    <location>
        <position position="57"/>
    </location>
    <ligand>
        <name>ATP</name>
        <dbReference type="ChEBI" id="CHEBI:30616"/>
    </ligand>
</feature>
<dbReference type="InterPro" id="IPR041609">
    <property type="entry name" value="PurL_linker"/>
</dbReference>
<dbReference type="FunFam" id="3.90.650.10:FF:000009">
    <property type="entry name" value="Phosphoribosylformylglycinamidine synthase subunit PurL"/>
    <property type="match status" value="1"/>
</dbReference>
<dbReference type="EC" id="6.3.5.3" evidence="11"/>
<feature type="binding site" evidence="11">
    <location>
        <position position="122"/>
    </location>
    <ligand>
        <name>Mg(2+)</name>
        <dbReference type="ChEBI" id="CHEBI:18420"/>
        <label>2</label>
    </ligand>
</feature>
<keyword evidence="1 11" id="KW-0963">Cytoplasm</keyword>
<sequence>MLQQAEISPEKIEQDRLYRDMGMTDEEFQSVKNILGRQPNFTETGIFSVMWSEHCSYKTSKPLLRKFPTKGPHVLQGPGEGAGIVDIGDDKAVVFKIESHNHPSAVEPYQGAATGVGGIIRDVFSMGARPIALLNSLRFGNLTTPRVKYLVEEVVHGIAGYGNCVGVPTVGGEIQFDTSYEGNPLVNAMCVGLIDQKDIQKGIAAGVGNTVIYAGAPTGRDGIHGATFASEDLSEESESKRPSVQVGDPFMEKLLIEACLEVIHHEALVGMQDMGAAGLTSSASEMASKAGMGMEMNLDLVPQRELHMTPYELMLSESQERMLLVVKKGQEQGIIDVFEKYGLQAVAVGTVTDDKQFRLLHHGEIAAEIPVDSLAEDAPVYYKDSKVPDYFTKFQTMDYKPAVTNYAETLKQLLQQPTIASKEWVYDQYDSMVGADTVVAPGSDAAIVRVRGTQKAIAMTTDCNSRYIYLDPETGGKIAVAEAARNIISSGAKPLALTDGLNFGNPDKPENFWQMEKSVDGMSAACLALDTPVISGNVSLYNESNQQSIFPTPIVGMVGLVEDIKHVTTSTFKQAGDAIYLVGETKAEFGGSELQNLLEGRYYGKAPAINLDIEASNQQAVLASIQQGLTASAHDLAEGGLAVALAESLFGTTLGAQVTVEEDVTAALFSESQSRFLVSVSPDNQAAFEEAVPAAAQIGVVTETAELTVVQGDKTIIAEAVPTLEGLWKGAIPCLLKSKA</sequence>
<dbReference type="Pfam" id="PF18072">
    <property type="entry name" value="FGAR-AT_linker"/>
    <property type="match status" value="1"/>
</dbReference>
<dbReference type="InterPro" id="IPR036921">
    <property type="entry name" value="PurM-like_N_sf"/>
</dbReference>
<dbReference type="GO" id="GO:0004642">
    <property type="term" value="F:phosphoribosylformylglycinamidine synthase activity"/>
    <property type="evidence" value="ECO:0007669"/>
    <property type="project" value="UniProtKB-UniRule"/>
</dbReference>
<comment type="similarity">
    <text evidence="11">Belongs to the FGAMS family.</text>
</comment>
<evidence type="ECO:0000256" key="3">
    <source>
        <dbReference type="ARBA" id="ARBA00022723"/>
    </source>
</evidence>
<evidence type="ECO:0000259" key="13">
    <source>
        <dbReference type="Pfam" id="PF02769"/>
    </source>
</evidence>
<feature type="domain" description="PurM-like C-terminal" evidence="13">
    <location>
        <begin position="574"/>
        <end position="709"/>
    </location>
</feature>
<dbReference type="GO" id="GO:0005524">
    <property type="term" value="F:ATP binding"/>
    <property type="evidence" value="ECO:0007669"/>
    <property type="project" value="UniProtKB-UniRule"/>
</dbReference>
<feature type="domain" description="PurM-like C-terminal" evidence="13">
    <location>
        <begin position="207"/>
        <end position="359"/>
    </location>
</feature>
<evidence type="ECO:0000256" key="10">
    <source>
        <dbReference type="ARBA" id="ARBA00064392"/>
    </source>
</evidence>
<evidence type="ECO:0000256" key="9">
    <source>
        <dbReference type="ARBA" id="ARBA00059671"/>
    </source>
</evidence>
<dbReference type="AlphaFoldDB" id="A0A285P2A6"/>
<reference evidence="16" key="1">
    <citation type="submission" date="2017-09" db="EMBL/GenBank/DDBJ databases">
        <authorList>
            <person name="Varghese N."/>
            <person name="Submissions S."/>
        </authorList>
    </citation>
    <scope>NUCLEOTIDE SEQUENCE [LARGE SCALE GENOMIC DNA]</scope>
    <source>
        <strain evidence="16">CGMCC 1.8913</strain>
    </source>
</reference>
<comment type="caution">
    <text evidence="11">Lacks conserved residue(s) required for the propagation of feature annotation.</text>
</comment>
<dbReference type="CDD" id="cd02204">
    <property type="entry name" value="PurL_repeat2"/>
    <property type="match status" value="1"/>
</dbReference>
<comment type="subcellular location">
    <subcellularLocation>
        <location evidence="11">Cytoplasm</location>
    </subcellularLocation>
</comment>
<evidence type="ECO:0000256" key="2">
    <source>
        <dbReference type="ARBA" id="ARBA00022598"/>
    </source>
</evidence>
<dbReference type="RefSeq" id="WP_097043013.1">
    <property type="nucleotide sequence ID" value="NZ_OBEK01000004.1"/>
</dbReference>
<evidence type="ECO:0000256" key="8">
    <source>
        <dbReference type="ARBA" id="ARBA00052585"/>
    </source>
</evidence>
<dbReference type="Gene3D" id="3.30.1330.10">
    <property type="entry name" value="PurM-like, N-terminal domain"/>
    <property type="match status" value="2"/>
</dbReference>
<evidence type="ECO:0000259" key="12">
    <source>
        <dbReference type="Pfam" id="PF00586"/>
    </source>
</evidence>
<dbReference type="GO" id="GO:0000287">
    <property type="term" value="F:magnesium ion binding"/>
    <property type="evidence" value="ECO:0007669"/>
    <property type="project" value="UniProtKB-UniRule"/>
</dbReference>
<evidence type="ECO:0000256" key="7">
    <source>
        <dbReference type="ARBA" id="ARBA00022842"/>
    </source>
</evidence>
<feature type="domain" description="PurM-like N-terminal" evidence="12">
    <location>
        <begin position="79"/>
        <end position="194"/>
    </location>
</feature>
<dbReference type="Proteomes" id="UP000219356">
    <property type="component" value="Unassembled WGS sequence"/>
</dbReference>
<comment type="catalytic activity">
    <reaction evidence="8 11">
        <text>N(2)-formyl-N(1)-(5-phospho-beta-D-ribosyl)glycinamide + L-glutamine + ATP + H2O = 2-formamido-N(1)-(5-O-phospho-beta-D-ribosyl)acetamidine + L-glutamate + ADP + phosphate + H(+)</text>
        <dbReference type="Rhea" id="RHEA:17129"/>
        <dbReference type="ChEBI" id="CHEBI:15377"/>
        <dbReference type="ChEBI" id="CHEBI:15378"/>
        <dbReference type="ChEBI" id="CHEBI:29985"/>
        <dbReference type="ChEBI" id="CHEBI:30616"/>
        <dbReference type="ChEBI" id="CHEBI:43474"/>
        <dbReference type="ChEBI" id="CHEBI:58359"/>
        <dbReference type="ChEBI" id="CHEBI:147286"/>
        <dbReference type="ChEBI" id="CHEBI:147287"/>
        <dbReference type="ChEBI" id="CHEBI:456216"/>
        <dbReference type="EC" id="6.3.5.3"/>
    </reaction>
</comment>
<keyword evidence="3 11" id="KW-0479">Metal-binding</keyword>
<feature type="binding site" evidence="11">
    <location>
        <position position="499"/>
    </location>
    <ligand>
        <name>ATP</name>
        <dbReference type="ChEBI" id="CHEBI:30616"/>
    </ligand>
</feature>
<feature type="binding site" evidence="11">
    <location>
        <position position="537"/>
    </location>
    <ligand>
        <name>Mg(2+)</name>
        <dbReference type="ChEBI" id="CHEBI:18420"/>
        <label>1</label>
    </ligand>
</feature>
<keyword evidence="5 11" id="KW-0658">Purine biosynthesis</keyword>
<dbReference type="eggNOG" id="COG0046">
    <property type="taxonomic scope" value="Bacteria"/>
</dbReference>
<feature type="domain" description="PurM-like N-terminal" evidence="12">
    <location>
        <begin position="442"/>
        <end position="561"/>
    </location>
</feature>
<accession>A0A285P2A6</accession>
<dbReference type="InterPro" id="IPR010074">
    <property type="entry name" value="PRibForGlyAmidine_synth_PurL"/>
</dbReference>
<dbReference type="UniPathway" id="UPA00074">
    <property type="reaction ID" value="UER00128"/>
</dbReference>
<evidence type="ECO:0000256" key="1">
    <source>
        <dbReference type="ARBA" id="ARBA00022490"/>
    </source>
</evidence>
<dbReference type="NCBIfam" id="NF002290">
    <property type="entry name" value="PRK01213.1"/>
    <property type="match status" value="1"/>
</dbReference>
<comment type="pathway">
    <text evidence="11">Purine metabolism; IMP biosynthesis via de novo pathway; 5-amino-1-(5-phospho-D-ribosyl)imidazole from N(2)-formyl-N(1)-(5-phospho-D-ribosyl)glycinamide: step 1/2.</text>
</comment>